<reference evidence="1 2" key="1">
    <citation type="submission" date="2019-06" db="EMBL/GenBank/DDBJ databases">
        <title>Sequencing the genomes of 1000 actinobacteria strains.</title>
        <authorList>
            <person name="Klenk H.-P."/>
        </authorList>
    </citation>
    <scope>NUCLEOTIDE SEQUENCE [LARGE SCALE GENOMIC DNA]</scope>
    <source>
        <strain evidence="1 2">DSM 45671</strain>
    </source>
</reference>
<dbReference type="RefSeq" id="WP_246170144.1">
    <property type="nucleotide sequence ID" value="NZ_VIWU01000001.1"/>
</dbReference>
<proteinExistence type="predicted"/>
<organism evidence="1 2">
    <name type="scientific">Pseudonocardia hierapolitana</name>
    <dbReference type="NCBI Taxonomy" id="1128676"/>
    <lineage>
        <taxon>Bacteria</taxon>
        <taxon>Bacillati</taxon>
        <taxon>Actinomycetota</taxon>
        <taxon>Actinomycetes</taxon>
        <taxon>Pseudonocardiales</taxon>
        <taxon>Pseudonocardiaceae</taxon>
        <taxon>Pseudonocardia</taxon>
    </lineage>
</organism>
<protein>
    <submittedName>
        <fullName evidence="1">Uncharacterized protein</fullName>
    </submittedName>
</protein>
<dbReference type="EMBL" id="VIWU01000001">
    <property type="protein sequence ID" value="TWF74361.1"/>
    <property type="molecule type" value="Genomic_DNA"/>
</dbReference>
<comment type="caution">
    <text evidence="1">The sequence shown here is derived from an EMBL/GenBank/DDBJ whole genome shotgun (WGS) entry which is preliminary data.</text>
</comment>
<dbReference type="Proteomes" id="UP000321261">
    <property type="component" value="Unassembled WGS sequence"/>
</dbReference>
<gene>
    <name evidence="1" type="ORF">FHX44_11241</name>
</gene>
<keyword evidence="2" id="KW-1185">Reference proteome</keyword>
<dbReference type="AlphaFoldDB" id="A0A561SHL6"/>
<sequence length="111" mass="11800">MIAAVRIAAVVVVADVACPSCSQIARELPDLLRVPVTVRSCRDPRLATEHPTLPATVLACRKPAIGAVRPDGSVRWWPGLTGALGVLPVVRPRALGEALGLLWTALRARRP</sequence>
<evidence type="ECO:0000313" key="2">
    <source>
        <dbReference type="Proteomes" id="UP000321261"/>
    </source>
</evidence>
<accession>A0A561SHL6</accession>
<name>A0A561SHL6_9PSEU</name>
<evidence type="ECO:0000313" key="1">
    <source>
        <dbReference type="EMBL" id="TWF74361.1"/>
    </source>
</evidence>